<dbReference type="AlphaFoldDB" id="A0ABD2QLL9"/>
<evidence type="ECO:0000256" key="4">
    <source>
        <dbReference type="ARBA" id="ARBA00022889"/>
    </source>
</evidence>
<name>A0ABD2QLL9_9PLAT</name>
<keyword evidence="3" id="KW-0677">Repeat</keyword>
<comment type="caution">
    <text evidence="7">The sequence shown here is derived from an EMBL/GenBank/DDBJ whole genome shotgun (WGS) entry which is preliminary data.</text>
</comment>
<comment type="subcellular location">
    <subcellularLocation>
        <location evidence="1">Cell junction</location>
    </subcellularLocation>
</comment>
<dbReference type="InterPro" id="IPR000225">
    <property type="entry name" value="Armadillo"/>
</dbReference>
<evidence type="ECO:0000256" key="1">
    <source>
        <dbReference type="ARBA" id="ARBA00004282"/>
    </source>
</evidence>
<evidence type="ECO:0000256" key="5">
    <source>
        <dbReference type="ARBA" id="ARBA00022949"/>
    </source>
</evidence>
<dbReference type="InterPro" id="IPR011989">
    <property type="entry name" value="ARM-like"/>
</dbReference>
<sequence>MYLLRKTNEFQQAAMSMKTSRSLRKRPSFFAAAGALLNHFVGKDRKMNIPNHTLLEQQLIENESENFTPFQTQGEKLLYKVDVIEMYFRILVNPNSSPQLQEAVLGIIQNLSACDWSPSVILRRRIRQMGGLKHLLAALRARPIEERVWRSLATTFRNLCLDEENKKIIASVAIPLLLQPMPCVTLARKTKASDVFRGALKNGFDTSHRAVLPFKLVVTR</sequence>
<dbReference type="Proteomes" id="UP001626550">
    <property type="component" value="Unassembled WGS sequence"/>
</dbReference>
<dbReference type="PROSITE" id="PS50176">
    <property type="entry name" value="ARM_REPEAT"/>
    <property type="match status" value="2"/>
</dbReference>
<evidence type="ECO:0000256" key="6">
    <source>
        <dbReference type="PROSITE-ProRule" id="PRU00259"/>
    </source>
</evidence>
<evidence type="ECO:0000256" key="3">
    <source>
        <dbReference type="ARBA" id="ARBA00022737"/>
    </source>
</evidence>
<protein>
    <submittedName>
        <fullName evidence="7">Uncharacterized protein</fullName>
    </submittedName>
</protein>
<dbReference type="Gene3D" id="1.25.10.10">
    <property type="entry name" value="Leucine-rich Repeat Variant"/>
    <property type="match status" value="1"/>
</dbReference>
<dbReference type="PANTHER" id="PTHR10372">
    <property type="entry name" value="PLAKOPHILLIN-RELATED"/>
    <property type="match status" value="1"/>
</dbReference>
<gene>
    <name evidence="7" type="ORF">Ciccas_000890</name>
</gene>
<dbReference type="SUPFAM" id="SSF48371">
    <property type="entry name" value="ARM repeat"/>
    <property type="match status" value="1"/>
</dbReference>
<dbReference type="InterPro" id="IPR016024">
    <property type="entry name" value="ARM-type_fold"/>
</dbReference>
<evidence type="ECO:0000256" key="2">
    <source>
        <dbReference type="ARBA" id="ARBA00005462"/>
    </source>
</evidence>
<dbReference type="GO" id="GO:0070161">
    <property type="term" value="C:anchoring junction"/>
    <property type="evidence" value="ECO:0007669"/>
    <property type="project" value="UniProtKB-SubCell"/>
</dbReference>
<dbReference type="EMBL" id="JBJKFK010000052">
    <property type="protein sequence ID" value="KAL3320440.1"/>
    <property type="molecule type" value="Genomic_DNA"/>
</dbReference>
<keyword evidence="4" id="KW-0130">Cell adhesion</keyword>
<comment type="similarity">
    <text evidence="2">Belongs to the beta-catenin family.</text>
</comment>
<dbReference type="InterPro" id="IPR028435">
    <property type="entry name" value="Plakophilin/d_Catenin"/>
</dbReference>
<keyword evidence="8" id="KW-1185">Reference proteome</keyword>
<feature type="repeat" description="ARM" evidence="6">
    <location>
        <begin position="130"/>
        <end position="169"/>
    </location>
</feature>
<keyword evidence="5" id="KW-0965">Cell junction</keyword>
<dbReference type="PANTHER" id="PTHR10372:SF27">
    <property type="entry name" value="ADHERENS JUNCTION PROTEIN P120"/>
    <property type="match status" value="1"/>
</dbReference>
<dbReference type="GO" id="GO:0007155">
    <property type="term" value="P:cell adhesion"/>
    <property type="evidence" value="ECO:0007669"/>
    <property type="project" value="UniProtKB-KW"/>
</dbReference>
<accession>A0ABD2QLL9</accession>
<evidence type="ECO:0000313" key="7">
    <source>
        <dbReference type="EMBL" id="KAL3320440.1"/>
    </source>
</evidence>
<proteinExistence type="inferred from homology"/>
<evidence type="ECO:0000313" key="8">
    <source>
        <dbReference type="Proteomes" id="UP001626550"/>
    </source>
</evidence>
<organism evidence="7 8">
    <name type="scientific">Cichlidogyrus casuarinus</name>
    <dbReference type="NCBI Taxonomy" id="1844966"/>
    <lineage>
        <taxon>Eukaryota</taxon>
        <taxon>Metazoa</taxon>
        <taxon>Spiralia</taxon>
        <taxon>Lophotrochozoa</taxon>
        <taxon>Platyhelminthes</taxon>
        <taxon>Monogenea</taxon>
        <taxon>Monopisthocotylea</taxon>
        <taxon>Dactylogyridea</taxon>
        <taxon>Ancyrocephalidae</taxon>
        <taxon>Cichlidogyrus</taxon>
    </lineage>
</organism>
<feature type="repeat" description="ARM" evidence="6">
    <location>
        <begin position="82"/>
        <end position="112"/>
    </location>
</feature>
<reference evidence="7 8" key="1">
    <citation type="submission" date="2024-11" db="EMBL/GenBank/DDBJ databases">
        <title>Adaptive evolution of stress response genes in parasites aligns with host niche diversity.</title>
        <authorList>
            <person name="Hahn C."/>
            <person name="Resl P."/>
        </authorList>
    </citation>
    <scope>NUCLEOTIDE SEQUENCE [LARGE SCALE GENOMIC DNA]</scope>
    <source>
        <strain evidence="7">EGGRZ-B1_66</strain>
        <tissue evidence="7">Body</tissue>
    </source>
</reference>